<dbReference type="PANTHER" id="PTHR43792">
    <property type="entry name" value="GNAT FAMILY, PUTATIVE (AFU_ORTHOLOGUE AFUA_3G00765)-RELATED-RELATED"/>
    <property type="match status" value="1"/>
</dbReference>
<accession>A0A1T5FP45</accession>
<gene>
    <name evidence="2" type="ORF">SAMN05660477_02181</name>
</gene>
<proteinExistence type="predicted"/>
<evidence type="ECO:0000313" key="3">
    <source>
        <dbReference type="Proteomes" id="UP000191112"/>
    </source>
</evidence>
<dbReference type="AlphaFoldDB" id="A0A1T5FP45"/>
<dbReference type="Pfam" id="PF13302">
    <property type="entry name" value="Acetyltransf_3"/>
    <property type="match status" value="1"/>
</dbReference>
<keyword evidence="3" id="KW-1185">Reference proteome</keyword>
<reference evidence="2 3" key="1">
    <citation type="submission" date="2017-02" db="EMBL/GenBank/DDBJ databases">
        <authorList>
            <person name="Peterson S.W."/>
        </authorList>
    </citation>
    <scope>NUCLEOTIDE SEQUENCE [LARGE SCALE GENOMIC DNA]</scope>
    <source>
        <strain evidence="2 3">DSM 22323</strain>
    </source>
</reference>
<dbReference type="InterPro" id="IPR016181">
    <property type="entry name" value="Acyl_CoA_acyltransferase"/>
</dbReference>
<dbReference type="OrthoDB" id="9788916at2"/>
<dbReference type="EMBL" id="FUYZ01000007">
    <property type="protein sequence ID" value="SKB97949.1"/>
    <property type="molecule type" value="Genomic_DNA"/>
</dbReference>
<dbReference type="PANTHER" id="PTHR43792:SF1">
    <property type="entry name" value="N-ACETYLTRANSFERASE DOMAIN-CONTAINING PROTEIN"/>
    <property type="match status" value="1"/>
</dbReference>
<feature type="domain" description="N-acetyltransferase" evidence="1">
    <location>
        <begin position="10"/>
        <end position="167"/>
    </location>
</feature>
<dbReference type="RefSeq" id="WP_079667397.1">
    <property type="nucleotide sequence ID" value="NZ_FUYZ01000007.1"/>
</dbReference>
<keyword evidence="2" id="KW-0808">Transferase</keyword>
<dbReference type="STRING" id="619805.SAMN05660477_02181"/>
<dbReference type="GO" id="GO:0016747">
    <property type="term" value="F:acyltransferase activity, transferring groups other than amino-acyl groups"/>
    <property type="evidence" value="ECO:0007669"/>
    <property type="project" value="InterPro"/>
</dbReference>
<evidence type="ECO:0000259" key="1">
    <source>
        <dbReference type="PROSITE" id="PS51186"/>
    </source>
</evidence>
<dbReference type="Gene3D" id="3.40.630.30">
    <property type="match status" value="1"/>
</dbReference>
<evidence type="ECO:0000313" key="2">
    <source>
        <dbReference type="EMBL" id="SKB97949.1"/>
    </source>
</evidence>
<protein>
    <submittedName>
        <fullName evidence="2">Protein N-acetyltransferase, RimJ/RimL family</fullName>
    </submittedName>
</protein>
<organism evidence="2 3">
    <name type="scientific">Soonwooa buanensis</name>
    <dbReference type="NCBI Taxonomy" id="619805"/>
    <lineage>
        <taxon>Bacteria</taxon>
        <taxon>Pseudomonadati</taxon>
        <taxon>Bacteroidota</taxon>
        <taxon>Flavobacteriia</taxon>
        <taxon>Flavobacteriales</taxon>
        <taxon>Weeksellaceae</taxon>
        <taxon>Chryseobacterium group</taxon>
        <taxon>Soonwooa</taxon>
    </lineage>
</organism>
<sequence length="167" mass="19171">MKTILETSRFFLRELNTNDAESFFALNANPNVLKYTGDKAFNHIDDARDFLQNYKEYEKYGFGRWAIISKSNQEFVGWCGLKFHPETDEVDLGFRIFEEFWNQGIATETAKACLDYGFSVLKLQNIIGRAMSENKASISVLEKCGMQFSKNILLDGQKAVQYSISKT</sequence>
<dbReference type="InterPro" id="IPR051531">
    <property type="entry name" value="N-acetyltransferase"/>
</dbReference>
<dbReference type="PROSITE" id="PS51186">
    <property type="entry name" value="GNAT"/>
    <property type="match status" value="1"/>
</dbReference>
<name>A0A1T5FP45_9FLAO</name>
<dbReference type="Proteomes" id="UP000191112">
    <property type="component" value="Unassembled WGS sequence"/>
</dbReference>
<dbReference type="InterPro" id="IPR000182">
    <property type="entry name" value="GNAT_dom"/>
</dbReference>
<dbReference type="SUPFAM" id="SSF55729">
    <property type="entry name" value="Acyl-CoA N-acyltransferases (Nat)"/>
    <property type="match status" value="1"/>
</dbReference>